<dbReference type="PANTHER" id="PTHR11728:SF1">
    <property type="entry name" value="GLYCEROL-3-PHOSPHATE DEHYDROGENASE [NAD(+)] 2, CHLOROPLASTIC"/>
    <property type="match status" value="1"/>
</dbReference>
<keyword evidence="3 8" id="KW-0560">Oxidoreductase</keyword>
<evidence type="ECO:0000313" key="13">
    <source>
        <dbReference type="Proteomes" id="UP001059576"/>
    </source>
</evidence>
<comment type="similarity">
    <text evidence="1 8">Belongs to the NAD-dependent glycerol-3-phosphate dehydrogenase family.</text>
</comment>
<dbReference type="Pfam" id="PF01210">
    <property type="entry name" value="NAD_Gly3P_dh_N"/>
    <property type="match status" value="1"/>
</dbReference>
<reference evidence="12" key="1">
    <citation type="submission" date="2022-07" db="EMBL/GenBank/DDBJ databases">
        <title>Complete genome of Mycoplasma equigenitalium type strain T37.</title>
        <authorList>
            <person name="Spergser J."/>
        </authorList>
    </citation>
    <scope>NUCLEOTIDE SEQUENCE</scope>
    <source>
        <strain evidence="12">T37</strain>
    </source>
</reference>
<comment type="catalytic activity">
    <reaction evidence="9">
        <text>sn-glycerol 3-phosphate + NADP(+) = dihydroxyacetone phosphate + NADPH + H(+)</text>
        <dbReference type="Rhea" id="RHEA:11096"/>
        <dbReference type="ChEBI" id="CHEBI:15378"/>
        <dbReference type="ChEBI" id="CHEBI:57597"/>
        <dbReference type="ChEBI" id="CHEBI:57642"/>
        <dbReference type="ChEBI" id="CHEBI:57783"/>
        <dbReference type="ChEBI" id="CHEBI:58349"/>
        <dbReference type="EC" id="1.1.1.94"/>
    </reaction>
</comment>
<dbReference type="Gene3D" id="3.40.50.720">
    <property type="entry name" value="NAD(P)-binding Rossmann-like Domain"/>
    <property type="match status" value="1"/>
</dbReference>
<dbReference type="EMBL" id="CP101808">
    <property type="protein sequence ID" value="UUD37217.1"/>
    <property type="molecule type" value="Genomic_DNA"/>
</dbReference>
<evidence type="ECO:0000313" key="12">
    <source>
        <dbReference type="EMBL" id="UUD37217.1"/>
    </source>
</evidence>
<evidence type="ECO:0000256" key="9">
    <source>
        <dbReference type="RuleBase" id="RU000439"/>
    </source>
</evidence>
<evidence type="ECO:0000256" key="3">
    <source>
        <dbReference type="ARBA" id="ARBA00023002"/>
    </source>
</evidence>
<keyword evidence="5" id="KW-0443">Lipid metabolism</keyword>
<dbReference type="EC" id="1.1.1.94" evidence="9"/>
<keyword evidence="2" id="KW-0444">Lipid biosynthesis</keyword>
<proteinExistence type="inferred from homology"/>
<feature type="domain" description="Glycerol-3-phosphate dehydrogenase NAD-dependent C-terminal" evidence="11">
    <location>
        <begin position="182"/>
        <end position="321"/>
    </location>
</feature>
<dbReference type="InterPro" id="IPR006109">
    <property type="entry name" value="G3P_DH_NAD-dep_C"/>
</dbReference>
<dbReference type="SUPFAM" id="SSF51735">
    <property type="entry name" value="NAD(P)-binding Rossmann-fold domains"/>
    <property type="match status" value="1"/>
</dbReference>
<dbReference type="Proteomes" id="UP001059576">
    <property type="component" value="Chromosome"/>
</dbReference>
<gene>
    <name evidence="12" type="ORF">NPA09_01430</name>
</gene>
<evidence type="ECO:0000256" key="4">
    <source>
        <dbReference type="ARBA" id="ARBA00023027"/>
    </source>
</evidence>
<evidence type="ECO:0000256" key="5">
    <source>
        <dbReference type="ARBA" id="ARBA00023098"/>
    </source>
</evidence>
<keyword evidence="4 8" id="KW-0520">NAD</keyword>
<evidence type="ECO:0000256" key="1">
    <source>
        <dbReference type="ARBA" id="ARBA00011009"/>
    </source>
</evidence>
<evidence type="ECO:0000259" key="11">
    <source>
        <dbReference type="Pfam" id="PF07479"/>
    </source>
</evidence>
<sequence length="330" mass="36950">MKITICGTGAWATALATVLAKNKHQITMYGIDEEEIKNINSGKNPEYFSEPFKYKNINATNNLETALKDTKLVVLAIPSQQIINVLSQLADVLKNKKINIVNVAKGLDGKSTSFYSVLIRKNFSKNLNMLATIIGPSYAHEVYDEQLTAINVVGNNYDYLKELKNIFQTDKFILIPSTKEHGLEMFSAMKNVLAIGIGIAKFYYSSSMNPISALFAIGFKEMYLIYKTLYPLESDAIGYDLAAIGDAFLTCSSFKSRNTQFGYNVAKLGVKQALATNKATIEGYVNAKFIDNIIKNEKINVPFISSIIDILYFDKEPETIFDFLEKENYD</sequence>
<dbReference type="InterPro" id="IPR036291">
    <property type="entry name" value="NAD(P)-bd_dom_sf"/>
</dbReference>
<dbReference type="PRINTS" id="PR00077">
    <property type="entry name" value="GPDHDRGNASE"/>
</dbReference>
<evidence type="ECO:0000259" key="10">
    <source>
        <dbReference type="Pfam" id="PF01210"/>
    </source>
</evidence>
<organism evidence="12 13">
    <name type="scientific">Mycoplasmopsis equigenitalium</name>
    <dbReference type="NCBI Taxonomy" id="114883"/>
    <lineage>
        <taxon>Bacteria</taxon>
        <taxon>Bacillati</taxon>
        <taxon>Mycoplasmatota</taxon>
        <taxon>Mycoplasmoidales</taxon>
        <taxon>Metamycoplasmataceae</taxon>
        <taxon>Mycoplasmopsis</taxon>
    </lineage>
</organism>
<evidence type="ECO:0000256" key="2">
    <source>
        <dbReference type="ARBA" id="ARBA00022516"/>
    </source>
</evidence>
<dbReference type="PANTHER" id="PTHR11728">
    <property type="entry name" value="GLYCEROL-3-PHOSPHATE DEHYDROGENASE"/>
    <property type="match status" value="1"/>
</dbReference>
<protein>
    <recommendedName>
        <fullName evidence="9">Glycerol-3-phosphate dehydrogenase</fullName>
        <ecNumber evidence="9">1.1.1.94</ecNumber>
    </recommendedName>
</protein>
<dbReference type="RefSeq" id="WP_129721957.1">
    <property type="nucleotide sequence ID" value="NZ_CP101808.1"/>
</dbReference>
<keyword evidence="7" id="KW-1208">Phospholipid metabolism</keyword>
<dbReference type="Gene3D" id="1.10.1040.10">
    <property type="entry name" value="N-(1-d-carboxylethyl)-l-norvaline Dehydrogenase, domain 2"/>
    <property type="match status" value="1"/>
</dbReference>
<keyword evidence="13" id="KW-1185">Reference proteome</keyword>
<name>A0ABY5J1T2_9BACT</name>
<dbReference type="InterPro" id="IPR008927">
    <property type="entry name" value="6-PGluconate_DH-like_C_sf"/>
</dbReference>
<dbReference type="PIRSF" id="PIRSF000114">
    <property type="entry name" value="Glycerol-3-P_dh"/>
    <property type="match status" value="1"/>
</dbReference>
<dbReference type="Pfam" id="PF07479">
    <property type="entry name" value="NAD_Gly3P_dh_C"/>
    <property type="match status" value="1"/>
</dbReference>
<accession>A0ABY5J1T2</accession>
<dbReference type="InterPro" id="IPR013328">
    <property type="entry name" value="6PGD_dom2"/>
</dbReference>
<dbReference type="InterPro" id="IPR011128">
    <property type="entry name" value="G3P_DH_NAD-dep_N"/>
</dbReference>
<evidence type="ECO:0000256" key="7">
    <source>
        <dbReference type="ARBA" id="ARBA00023264"/>
    </source>
</evidence>
<dbReference type="InterPro" id="IPR006168">
    <property type="entry name" value="G3P_DH_NAD-dep"/>
</dbReference>
<evidence type="ECO:0000256" key="6">
    <source>
        <dbReference type="ARBA" id="ARBA00023209"/>
    </source>
</evidence>
<keyword evidence="6" id="KW-0594">Phospholipid biosynthesis</keyword>
<evidence type="ECO:0000256" key="8">
    <source>
        <dbReference type="RuleBase" id="RU000437"/>
    </source>
</evidence>
<dbReference type="SUPFAM" id="SSF48179">
    <property type="entry name" value="6-phosphogluconate dehydrogenase C-terminal domain-like"/>
    <property type="match status" value="1"/>
</dbReference>
<feature type="domain" description="Glycerol-3-phosphate dehydrogenase NAD-dependent N-terminal" evidence="10">
    <location>
        <begin position="2"/>
        <end position="156"/>
    </location>
</feature>